<accession>A0A4S2E5R3</accession>
<gene>
    <name evidence="1" type="ORF">E5340_11830</name>
</gene>
<dbReference type="InterPro" id="IPR050206">
    <property type="entry name" value="FtsK/SpoIIIE/SftA"/>
</dbReference>
<dbReference type="Proteomes" id="UP000306855">
    <property type="component" value="Unassembled WGS sequence"/>
</dbReference>
<dbReference type="AlphaFoldDB" id="A0A4S2E5R3"/>
<dbReference type="SUPFAM" id="SSF52540">
    <property type="entry name" value="P-loop containing nucleoside triphosphate hydrolases"/>
    <property type="match status" value="1"/>
</dbReference>
<dbReference type="Gene3D" id="3.40.50.300">
    <property type="entry name" value="P-loop containing nucleotide triphosphate hydrolases"/>
    <property type="match status" value="1"/>
</dbReference>
<evidence type="ECO:0000313" key="2">
    <source>
        <dbReference type="Proteomes" id="UP000306855"/>
    </source>
</evidence>
<feature type="non-terminal residue" evidence="1">
    <location>
        <position position="106"/>
    </location>
</feature>
<proteinExistence type="predicted"/>
<feature type="non-terminal residue" evidence="1">
    <location>
        <position position="1"/>
    </location>
</feature>
<dbReference type="PANTHER" id="PTHR22683">
    <property type="entry name" value="SPORULATION PROTEIN RELATED"/>
    <property type="match status" value="1"/>
</dbReference>
<evidence type="ECO:0000313" key="1">
    <source>
        <dbReference type="EMBL" id="TGY50525.1"/>
    </source>
</evidence>
<dbReference type="PANTHER" id="PTHR22683:SF1">
    <property type="entry name" value="TYPE VII SECRETION SYSTEM PROTEIN ESSC"/>
    <property type="match status" value="1"/>
</dbReference>
<sequence length="106" mass="11643">ISDEFAELKANEPEFMNELVSTARIGRSLGVHLILATQKPSGVVNEQIWSNSRFKIALKVAEPADSKEVIKTPDAASITLPGRGYLQVGNNEIYELFQTAYSGAKY</sequence>
<dbReference type="EMBL" id="SRYK01000181">
    <property type="protein sequence ID" value="TGY50525.1"/>
    <property type="molecule type" value="Genomic_DNA"/>
</dbReference>
<organism evidence="1 2">
    <name type="scientific">Ligilactobacillus murinus</name>
    <dbReference type="NCBI Taxonomy" id="1622"/>
    <lineage>
        <taxon>Bacteria</taxon>
        <taxon>Bacillati</taxon>
        <taxon>Bacillota</taxon>
        <taxon>Bacilli</taxon>
        <taxon>Lactobacillales</taxon>
        <taxon>Lactobacillaceae</taxon>
        <taxon>Ligilactobacillus</taxon>
    </lineage>
</organism>
<name>A0A4S2E5R3_9LACO</name>
<comment type="caution">
    <text evidence="1">The sequence shown here is derived from an EMBL/GenBank/DDBJ whole genome shotgun (WGS) entry which is preliminary data.</text>
</comment>
<dbReference type="InterPro" id="IPR027417">
    <property type="entry name" value="P-loop_NTPase"/>
</dbReference>
<protein>
    <submittedName>
        <fullName evidence="1">Type VII secretion protein EssC</fullName>
    </submittedName>
</protein>
<reference evidence="1 2" key="1">
    <citation type="submission" date="2019-04" db="EMBL/GenBank/DDBJ databases">
        <title>Microbes associate with the intestines of laboratory mice.</title>
        <authorList>
            <person name="Navarre W."/>
            <person name="Wong E."/>
            <person name="Huang K."/>
            <person name="Tropini C."/>
            <person name="Ng K."/>
            <person name="Yu B."/>
        </authorList>
    </citation>
    <scope>NUCLEOTIDE SEQUENCE [LARGE SCALE GENOMIC DNA]</scope>
    <source>
        <strain evidence="1 2">NM26_J9</strain>
    </source>
</reference>